<name>A0A644YVK0_9ZZZZ</name>
<organism evidence="1">
    <name type="scientific">bioreactor metagenome</name>
    <dbReference type="NCBI Taxonomy" id="1076179"/>
    <lineage>
        <taxon>unclassified sequences</taxon>
        <taxon>metagenomes</taxon>
        <taxon>ecological metagenomes</taxon>
    </lineage>
</organism>
<sequence length="95" mass="10780">MLFVFIYGQPAFDMLYENSVEKVDIVSIGFTTVEIYFFISGKSIAMLSNKPKANSNKKESILPRMLLYGLSMAMCHLPSFMGTLTPRTRTPFELI</sequence>
<accession>A0A644YVK0</accession>
<gene>
    <name evidence="1" type="ORF">SDC9_79130</name>
</gene>
<reference evidence="1" key="1">
    <citation type="submission" date="2019-08" db="EMBL/GenBank/DDBJ databases">
        <authorList>
            <person name="Kucharzyk K."/>
            <person name="Murdoch R.W."/>
            <person name="Higgins S."/>
            <person name="Loffler F."/>
        </authorList>
    </citation>
    <scope>NUCLEOTIDE SEQUENCE</scope>
</reference>
<comment type="caution">
    <text evidence="1">The sequence shown here is derived from an EMBL/GenBank/DDBJ whole genome shotgun (WGS) entry which is preliminary data.</text>
</comment>
<dbReference type="AlphaFoldDB" id="A0A644YVK0"/>
<proteinExistence type="predicted"/>
<evidence type="ECO:0000313" key="1">
    <source>
        <dbReference type="EMBL" id="MPM32566.1"/>
    </source>
</evidence>
<dbReference type="EMBL" id="VSSQ01006400">
    <property type="protein sequence ID" value="MPM32566.1"/>
    <property type="molecule type" value="Genomic_DNA"/>
</dbReference>
<protein>
    <submittedName>
        <fullName evidence="1">Uncharacterized protein</fullName>
    </submittedName>
</protein>